<dbReference type="PANTHER" id="PTHR34188:SF20">
    <property type="entry name" value="PROTEIN, PUTATIVE-RELATED"/>
    <property type="match status" value="1"/>
</dbReference>
<name>A0AAN9EAN3_CROPI</name>
<feature type="compositionally biased region" description="Acidic residues" evidence="1">
    <location>
        <begin position="1"/>
        <end position="11"/>
    </location>
</feature>
<feature type="transmembrane region" description="Helical" evidence="2">
    <location>
        <begin position="276"/>
        <end position="294"/>
    </location>
</feature>
<keyword evidence="2" id="KW-1133">Transmembrane helix</keyword>
<keyword evidence="2" id="KW-0472">Membrane</keyword>
<dbReference type="PANTHER" id="PTHR34188">
    <property type="entry name" value="OS01G0299500 PROTEIN"/>
    <property type="match status" value="1"/>
</dbReference>
<reference evidence="3 4" key="1">
    <citation type="submission" date="2024-01" db="EMBL/GenBank/DDBJ databases">
        <title>The genomes of 5 underutilized Papilionoideae crops provide insights into root nodulation and disease resistanc.</title>
        <authorList>
            <person name="Yuan L."/>
        </authorList>
    </citation>
    <scope>NUCLEOTIDE SEQUENCE [LARGE SCALE GENOMIC DNA]</scope>
    <source>
        <strain evidence="3">ZHUSHIDOU_FW_LH</strain>
        <tissue evidence="3">Leaf</tissue>
    </source>
</reference>
<feature type="compositionally biased region" description="Basic and acidic residues" evidence="1">
    <location>
        <begin position="198"/>
        <end position="208"/>
    </location>
</feature>
<feature type="region of interest" description="Disordered" evidence="1">
    <location>
        <begin position="188"/>
        <end position="233"/>
    </location>
</feature>
<protein>
    <recommendedName>
        <fullName evidence="5">Transmembrane protein</fullName>
    </recommendedName>
</protein>
<sequence length="360" mass="38792">MVAAEQEDDTTEGWRRAAKARLEQEDGTSGGLRRARSDFSFLSRLSITLPRVPIPSSLISLSLSPHFIGSAVPSISLKVVCIAGFPDDLWSPRFLVHKSVVKFILCDGLSSRIKSETDKDTELDLESGMPLIDGSNKVSTPGTAKQGKTLLSKISGGFVGGSVNSEDRPSLYCNESDLKEVSVDVVQGTNTPMTGQDPVRRVEKPPVKEKRKKASNKKAAKPPRPPQGPTLDAADHKLIREISEFAMLKRARVERMKALKKMKAAKSSSSSSNSSIWAMIFTVVFVIFIIIQGLSTRKGSVASFQGSPLSTSGTDGGLISVQYQLNPSASDSDAPGSESRNFVQQVAGSDLPEKLRRDSG</sequence>
<dbReference type="EMBL" id="JAYWIO010000008">
    <property type="protein sequence ID" value="KAK7246247.1"/>
    <property type="molecule type" value="Genomic_DNA"/>
</dbReference>
<comment type="caution">
    <text evidence="3">The sequence shown here is derived from an EMBL/GenBank/DDBJ whole genome shotgun (WGS) entry which is preliminary data.</text>
</comment>
<keyword evidence="4" id="KW-1185">Reference proteome</keyword>
<evidence type="ECO:0008006" key="5">
    <source>
        <dbReference type="Google" id="ProtNLM"/>
    </source>
</evidence>
<keyword evidence="2" id="KW-0812">Transmembrane</keyword>
<organism evidence="3 4">
    <name type="scientific">Crotalaria pallida</name>
    <name type="common">Smooth rattlebox</name>
    <name type="synonym">Crotalaria striata</name>
    <dbReference type="NCBI Taxonomy" id="3830"/>
    <lineage>
        <taxon>Eukaryota</taxon>
        <taxon>Viridiplantae</taxon>
        <taxon>Streptophyta</taxon>
        <taxon>Embryophyta</taxon>
        <taxon>Tracheophyta</taxon>
        <taxon>Spermatophyta</taxon>
        <taxon>Magnoliopsida</taxon>
        <taxon>eudicotyledons</taxon>
        <taxon>Gunneridae</taxon>
        <taxon>Pentapetalae</taxon>
        <taxon>rosids</taxon>
        <taxon>fabids</taxon>
        <taxon>Fabales</taxon>
        <taxon>Fabaceae</taxon>
        <taxon>Papilionoideae</taxon>
        <taxon>50 kb inversion clade</taxon>
        <taxon>genistoids sensu lato</taxon>
        <taxon>core genistoids</taxon>
        <taxon>Crotalarieae</taxon>
        <taxon>Crotalaria</taxon>
    </lineage>
</organism>
<feature type="compositionally biased region" description="Polar residues" evidence="1">
    <location>
        <begin position="338"/>
        <end position="347"/>
    </location>
</feature>
<feature type="region of interest" description="Disordered" evidence="1">
    <location>
        <begin position="120"/>
        <end position="144"/>
    </location>
</feature>
<feature type="region of interest" description="Disordered" evidence="1">
    <location>
        <begin position="327"/>
        <end position="360"/>
    </location>
</feature>
<feature type="compositionally biased region" description="Basic and acidic residues" evidence="1">
    <location>
        <begin position="12"/>
        <end position="24"/>
    </location>
</feature>
<accession>A0AAN9EAN3</accession>
<evidence type="ECO:0000256" key="2">
    <source>
        <dbReference type="SAM" id="Phobius"/>
    </source>
</evidence>
<feature type="compositionally biased region" description="Basic and acidic residues" evidence="1">
    <location>
        <begin position="351"/>
        <end position="360"/>
    </location>
</feature>
<evidence type="ECO:0000313" key="4">
    <source>
        <dbReference type="Proteomes" id="UP001372338"/>
    </source>
</evidence>
<proteinExistence type="predicted"/>
<feature type="compositionally biased region" description="Basic residues" evidence="1">
    <location>
        <begin position="209"/>
        <end position="221"/>
    </location>
</feature>
<evidence type="ECO:0000313" key="3">
    <source>
        <dbReference type="EMBL" id="KAK7246247.1"/>
    </source>
</evidence>
<feature type="region of interest" description="Disordered" evidence="1">
    <location>
        <begin position="1"/>
        <end position="32"/>
    </location>
</feature>
<dbReference type="Proteomes" id="UP001372338">
    <property type="component" value="Unassembled WGS sequence"/>
</dbReference>
<gene>
    <name evidence="3" type="ORF">RIF29_41109</name>
</gene>
<evidence type="ECO:0000256" key="1">
    <source>
        <dbReference type="SAM" id="MobiDB-lite"/>
    </source>
</evidence>
<dbReference type="AlphaFoldDB" id="A0AAN9EAN3"/>